<organism evidence="2 3">
    <name type="scientific">Planotetraspora phitsanulokensis</name>
    <dbReference type="NCBI Taxonomy" id="575192"/>
    <lineage>
        <taxon>Bacteria</taxon>
        <taxon>Bacillati</taxon>
        <taxon>Actinomycetota</taxon>
        <taxon>Actinomycetes</taxon>
        <taxon>Streptosporangiales</taxon>
        <taxon>Streptosporangiaceae</taxon>
        <taxon>Planotetraspora</taxon>
    </lineage>
</organism>
<dbReference type="Gene3D" id="3.30.70.1320">
    <property type="entry name" value="Multidrug efflux transporter AcrB pore domain like"/>
    <property type="match status" value="1"/>
</dbReference>
<keyword evidence="3" id="KW-1185">Reference proteome</keyword>
<proteinExistence type="predicted"/>
<dbReference type="Proteomes" id="UP000622547">
    <property type="component" value="Unassembled WGS sequence"/>
</dbReference>
<feature type="transmembrane region" description="Helical" evidence="1">
    <location>
        <begin position="924"/>
        <end position="948"/>
    </location>
</feature>
<keyword evidence="1" id="KW-0472">Membrane</keyword>
<dbReference type="PANTHER" id="PTHR32063">
    <property type="match status" value="1"/>
</dbReference>
<accession>A0A8J3U204</accession>
<dbReference type="InterPro" id="IPR001036">
    <property type="entry name" value="Acrflvin-R"/>
</dbReference>
<feature type="transmembrane region" description="Helical" evidence="1">
    <location>
        <begin position="973"/>
        <end position="998"/>
    </location>
</feature>
<keyword evidence="1" id="KW-0812">Transmembrane</keyword>
<feature type="transmembrane region" description="Helical" evidence="1">
    <location>
        <begin position="552"/>
        <end position="570"/>
    </location>
</feature>
<protein>
    <submittedName>
        <fullName evidence="2">Hydrogenase expression protein</fullName>
    </submittedName>
</protein>
<dbReference type="SUPFAM" id="SSF82693">
    <property type="entry name" value="Multidrug efflux transporter AcrB pore domain, PN1, PN2, PC1 and PC2 subdomains"/>
    <property type="match status" value="2"/>
</dbReference>
<feature type="transmembrane region" description="Helical" evidence="1">
    <location>
        <begin position="451"/>
        <end position="471"/>
    </location>
</feature>
<dbReference type="GO" id="GO:0042910">
    <property type="term" value="F:xenobiotic transmembrane transporter activity"/>
    <property type="evidence" value="ECO:0007669"/>
    <property type="project" value="TreeGrafter"/>
</dbReference>
<dbReference type="SUPFAM" id="SSF82866">
    <property type="entry name" value="Multidrug efflux transporter AcrB transmembrane domain"/>
    <property type="match status" value="2"/>
</dbReference>
<dbReference type="InterPro" id="IPR027463">
    <property type="entry name" value="AcrB_DN_DC_subdom"/>
</dbReference>
<dbReference type="Gene3D" id="3.30.70.1430">
    <property type="entry name" value="Multidrug efflux transporter AcrB pore domain"/>
    <property type="match status" value="2"/>
</dbReference>
<gene>
    <name evidence="2" type="ORF">Pph01_18970</name>
</gene>
<dbReference type="RefSeq" id="WP_204072607.1">
    <property type="nucleotide sequence ID" value="NZ_BAABHI010000018.1"/>
</dbReference>
<dbReference type="GO" id="GO:0005886">
    <property type="term" value="C:plasma membrane"/>
    <property type="evidence" value="ECO:0007669"/>
    <property type="project" value="TreeGrafter"/>
</dbReference>
<feature type="transmembrane region" description="Helical" evidence="1">
    <location>
        <begin position="406"/>
        <end position="430"/>
    </location>
</feature>
<evidence type="ECO:0000256" key="1">
    <source>
        <dbReference type="SAM" id="Phobius"/>
    </source>
</evidence>
<feature type="transmembrane region" description="Helical" evidence="1">
    <location>
        <begin position="898"/>
        <end position="918"/>
    </location>
</feature>
<reference evidence="2 3" key="1">
    <citation type="submission" date="2021-01" db="EMBL/GenBank/DDBJ databases">
        <title>Whole genome shotgun sequence of Planotetraspora phitsanulokensis NBRC 104273.</title>
        <authorList>
            <person name="Komaki H."/>
            <person name="Tamura T."/>
        </authorList>
    </citation>
    <scope>NUCLEOTIDE SEQUENCE [LARGE SCALE GENOMIC DNA]</scope>
    <source>
        <strain evidence="2 3">NBRC 104273</strain>
    </source>
</reference>
<dbReference type="EMBL" id="BOOP01000007">
    <property type="protein sequence ID" value="GII36894.1"/>
    <property type="molecule type" value="Genomic_DNA"/>
</dbReference>
<evidence type="ECO:0000313" key="2">
    <source>
        <dbReference type="EMBL" id="GII36894.1"/>
    </source>
</evidence>
<sequence length="1057" mass="108559">MSFLARLSLANRGLVALLTIMVVGFGAYTIPAIKQQLLPSISLPSVSVVSSYPGVAPQIVEEQVTMPLEDAVRGLAGVTGVTSISRESGSTVGVAFDFGADIDAAQAQIQQAIGRVSAQLPDGVEPQVLAGSTDDLPVVQLAAGSTGDQRALAAKLNSQVAPALSGIDGVRDVSVSGARDQVVTVTPDDDELARHGLTAAAVTSAIQAAGSSAPAGTLTQSDRTLTVQVGKGFTGVDDLKNLYLTAAPAASAGGTAGPPAGRLTGRRTAAPAPVRLGDVAKVSLGLADSTTLTRTNGKPSLAVSITMKSGGNAVSISDAVRSKLPELTRTLGGDAQLTVVFDQAPSVREAIESLTTEGLLGLVMAVLVILVFLLSIRSTIVTALSIPLSVLIALIALWARDYSLNMLTLGALTIAIGRVVDDSIVVLENIKRHLSYGEAKRQAVENAVREVAGAVTASTLTTVAVFLPIAFTGGLVGELFSPFAVTVTVALLASLLVALTMVPVLAYWFMKAPRGADAETIRVQAEERERNGWLQRAYVPVIRYATEHRLRIVAAALVVFVGTLALVPRIHTSFIDQSGQATINITQTLPVGTSLATADAKAKQVEQVVTSTKAVESYQVTVGGRNNLGPGANSGGGGAARAGYSLTLKEGSDTAAVETSLRDRIGKLPEIGEIQVGQSGGLGGDGLEVVVQAAEQDALAAATKQVQQAMTGMPGVTEVTTTIADTAPRVEVTVDRKKAAARGLTEIAVGQAVTQALRGSTVTQLNLDGGTAAVIVRPVGTPASLTALRNLTLVGTTTVSDVATVREVEGPVSLTRIDGKRSATVSGKAGGSDLGATSTELKKRLEALTLPGGATYEIGGVSADQEEAFGSLGLALVAAVALVFLIMVATFRSLIQPLVLLVSIPFAATGALGLLLITGTSLGLAAMIGMLMLVGIVVTNAIVLLDLINQYRDQGMSLHEAVVEGGRRRLRPILMTALATIFALLPMALGITGGGGFISKPLAVVVIGGLVSSTVLTLILVPTLYTMVENRKERRRLRRAVPPVAERTPEPVGTAAG</sequence>
<keyword evidence="1" id="KW-1133">Transmembrane helix</keyword>
<dbReference type="SUPFAM" id="SSF82714">
    <property type="entry name" value="Multidrug efflux transporter AcrB TolC docking domain, DN and DC subdomains"/>
    <property type="match status" value="2"/>
</dbReference>
<dbReference type="PRINTS" id="PR00702">
    <property type="entry name" value="ACRIFLAVINRP"/>
</dbReference>
<comment type="caution">
    <text evidence="2">The sequence shown here is derived from an EMBL/GenBank/DDBJ whole genome shotgun (WGS) entry which is preliminary data.</text>
</comment>
<dbReference type="Gene3D" id="3.30.70.1440">
    <property type="entry name" value="Multidrug efflux transporter AcrB pore domain"/>
    <property type="match status" value="1"/>
</dbReference>
<evidence type="ECO:0000313" key="3">
    <source>
        <dbReference type="Proteomes" id="UP000622547"/>
    </source>
</evidence>
<feature type="transmembrane region" description="Helical" evidence="1">
    <location>
        <begin position="383"/>
        <end position="400"/>
    </location>
</feature>
<dbReference type="Gene3D" id="1.20.1640.10">
    <property type="entry name" value="Multidrug efflux transporter AcrB transmembrane domain"/>
    <property type="match status" value="2"/>
</dbReference>
<feature type="transmembrane region" description="Helical" evidence="1">
    <location>
        <begin position="1004"/>
        <end position="1028"/>
    </location>
</feature>
<feature type="transmembrane region" description="Helical" evidence="1">
    <location>
        <begin position="868"/>
        <end position="891"/>
    </location>
</feature>
<dbReference type="Gene3D" id="3.30.2090.10">
    <property type="entry name" value="Multidrug efflux transporter AcrB TolC docking domain, DN and DC subdomains"/>
    <property type="match status" value="2"/>
</dbReference>
<dbReference type="Pfam" id="PF00873">
    <property type="entry name" value="ACR_tran"/>
    <property type="match status" value="1"/>
</dbReference>
<dbReference type="PANTHER" id="PTHR32063:SF0">
    <property type="entry name" value="SWARMING MOTILITY PROTEIN SWRC"/>
    <property type="match status" value="1"/>
</dbReference>
<feature type="transmembrane region" description="Helical" evidence="1">
    <location>
        <begin position="358"/>
        <end position="376"/>
    </location>
</feature>
<name>A0A8J3U204_9ACTN</name>
<dbReference type="AlphaFoldDB" id="A0A8J3U204"/>
<feature type="transmembrane region" description="Helical" evidence="1">
    <location>
        <begin position="483"/>
        <end position="509"/>
    </location>
</feature>